<organism evidence="2 3">
    <name type="scientific">Rhizoctonia solani AG-3 Rhs1AP</name>
    <dbReference type="NCBI Taxonomy" id="1086054"/>
    <lineage>
        <taxon>Eukaryota</taxon>
        <taxon>Fungi</taxon>
        <taxon>Dikarya</taxon>
        <taxon>Basidiomycota</taxon>
        <taxon>Agaricomycotina</taxon>
        <taxon>Agaricomycetes</taxon>
        <taxon>Cantharellales</taxon>
        <taxon>Ceratobasidiaceae</taxon>
        <taxon>Rhizoctonia</taxon>
    </lineage>
</organism>
<dbReference type="Proteomes" id="UP000030108">
    <property type="component" value="Unassembled WGS sequence"/>
</dbReference>
<dbReference type="InterPro" id="IPR035992">
    <property type="entry name" value="Ricin_B-like_lectins"/>
</dbReference>
<feature type="domain" description="Ricin B lectin" evidence="1">
    <location>
        <begin position="3"/>
        <end position="69"/>
    </location>
</feature>
<dbReference type="Gene3D" id="2.80.10.50">
    <property type="match status" value="2"/>
</dbReference>
<evidence type="ECO:0000313" key="3">
    <source>
        <dbReference type="Proteomes" id="UP000030108"/>
    </source>
</evidence>
<dbReference type="AlphaFoldDB" id="X8J379"/>
<dbReference type="EMBL" id="JATN01000322">
    <property type="protein sequence ID" value="EUC56445.1"/>
    <property type="molecule type" value="Genomic_DNA"/>
</dbReference>
<reference evidence="3" key="1">
    <citation type="journal article" date="2014" name="Genome Announc.">
        <title>Draft genome sequence of the plant-pathogenic soil fungus Rhizoctonia solani anastomosis group 3 strain Rhs1AP.</title>
        <authorList>
            <person name="Cubeta M.A."/>
            <person name="Thomas E."/>
            <person name="Dean R.A."/>
            <person name="Jabaji S."/>
            <person name="Neate S.M."/>
            <person name="Tavantzis S."/>
            <person name="Toda T."/>
            <person name="Vilgalys R."/>
            <person name="Bharathan N."/>
            <person name="Fedorova-Abrams N."/>
            <person name="Pakala S.B."/>
            <person name="Pakala S.M."/>
            <person name="Zafar N."/>
            <person name="Joardar V."/>
            <person name="Losada L."/>
            <person name="Nierman W.C."/>
        </authorList>
    </citation>
    <scope>NUCLEOTIDE SEQUENCE [LARGE SCALE GENOMIC DNA]</scope>
    <source>
        <strain evidence="3">AG-3</strain>
    </source>
</reference>
<feature type="domain" description="Ricin B lectin" evidence="1">
    <location>
        <begin position="157"/>
        <end position="239"/>
    </location>
</feature>
<name>X8J379_9AGAM</name>
<evidence type="ECO:0000313" key="2">
    <source>
        <dbReference type="EMBL" id="EUC56445.1"/>
    </source>
</evidence>
<feature type="non-terminal residue" evidence="2">
    <location>
        <position position="323"/>
    </location>
</feature>
<evidence type="ECO:0000259" key="1">
    <source>
        <dbReference type="Pfam" id="PF14200"/>
    </source>
</evidence>
<dbReference type="OrthoDB" id="2131701at2759"/>
<sequence length="323" mass="36231">MKPGTYRIVNLASGTAITEIGPGEVASRPVDYDSKTQQWFAQHSGDGYQFKSLKSGGYLAIASINDHNGELYSSGYPTSWMLFPNPEHRGHNTYGLLHNHFVAAWWQIRSILCAPNLHHRTPIMKPGTYRIVNLSNEKAIADDDDKIVFSRKEDSKDQQWFVQPAGDGYRFKNVASGGYLAVVVNGKYDSESQIAYSGRYPTTWMLVSDPKSTGRTIYGVKMADTHYLLNVSSDRSSDGDTQLCTVSYGYSYPSSESRSRAWKFEQLSDVTDSELPGVTRTPIVDPRAEERIKSQAAEIAFLRELVLDNRREVAKLLSQMEGY</sequence>
<dbReference type="Pfam" id="PF14200">
    <property type="entry name" value="RicinB_lectin_2"/>
    <property type="match status" value="2"/>
</dbReference>
<dbReference type="InterPro" id="IPR000772">
    <property type="entry name" value="Ricin_B_lectin"/>
</dbReference>
<proteinExistence type="predicted"/>
<comment type="caution">
    <text evidence="2">The sequence shown here is derived from an EMBL/GenBank/DDBJ whole genome shotgun (WGS) entry which is preliminary data.</text>
</comment>
<gene>
    <name evidence="2" type="ORF">RSOL_179490</name>
</gene>
<protein>
    <recommendedName>
        <fullName evidence="1">Ricin B lectin domain-containing protein</fullName>
    </recommendedName>
</protein>
<accession>X8J379</accession>
<dbReference type="SUPFAM" id="SSF50370">
    <property type="entry name" value="Ricin B-like lectins"/>
    <property type="match status" value="2"/>
</dbReference>